<dbReference type="Proteomes" id="UP001054846">
    <property type="component" value="Chromosome"/>
</dbReference>
<evidence type="ECO:0000313" key="2">
    <source>
        <dbReference type="Proteomes" id="UP001054846"/>
    </source>
</evidence>
<accession>A0ABY3PLT3</accession>
<keyword evidence="2" id="KW-1185">Reference proteome</keyword>
<proteinExistence type="predicted"/>
<name>A0ABY3PLT3_9CYAN</name>
<gene>
    <name evidence="1" type="ORF">ISF26_23565</name>
</gene>
<sequence>MAGLSAAAESIPATARSCLAPDTDHLSVDARARADRAGEYWIIGSTEGEGGGQYLVLLKSGRCKLLGADNVVWPLSRWGLREPQARALALDWARREVASQPDGLKALQRQIDRSPAHQLEWLAPEQKWAYKQLGIRF</sequence>
<protein>
    <submittedName>
        <fullName evidence="1">Uncharacterized protein</fullName>
    </submittedName>
</protein>
<reference evidence="1 2" key="1">
    <citation type="journal article" date="2021" name="Genome Biol. Evol.">
        <title>Complete Genome Sequencing of a Novel Gloeobacter Species from a Waterfall Cave in Mexico.</title>
        <authorList>
            <person name="Saw J.H."/>
            <person name="Cardona T."/>
            <person name="Montejano G."/>
        </authorList>
    </citation>
    <scope>NUCLEOTIDE SEQUENCE [LARGE SCALE GENOMIC DNA]</scope>
    <source>
        <strain evidence="1">MG652769</strain>
    </source>
</reference>
<dbReference type="EMBL" id="CP063845">
    <property type="protein sequence ID" value="UFP94667.1"/>
    <property type="molecule type" value="Genomic_DNA"/>
</dbReference>
<organism evidence="1 2">
    <name type="scientific">Gloeobacter morelensis MG652769</name>
    <dbReference type="NCBI Taxonomy" id="2781736"/>
    <lineage>
        <taxon>Bacteria</taxon>
        <taxon>Bacillati</taxon>
        <taxon>Cyanobacteriota</taxon>
        <taxon>Cyanophyceae</taxon>
        <taxon>Gloeobacterales</taxon>
        <taxon>Gloeobacteraceae</taxon>
        <taxon>Gloeobacter</taxon>
        <taxon>Gloeobacter morelensis</taxon>
    </lineage>
</organism>
<evidence type="ECO:0000313" key="1">
    <source>
        <dbReference type="EMBL" id="UFP94667.1"/>
    </source>
</evidence>
<dbReference type="RefSeq" id="WP_230841717.1">
    <property type="nucleotide sequence ID" value="NZ_CP063845.1"/>
</dbReference>